<feature type="domain" description="ABC-type glycine betaine transport system substrate-binding" evidence="2">
    <location>
        <begin position="34"/>
        <end position="299"/>
    </location>
</feature>
<dbReference type="InterPro" id="IPR007210">
    <property type="entry name" value="ABC_Gly_betaine_transp_sub-bd"/>
</dbReference>
<reference evidence="3 4" key="1">
    <citation type="journal article" date="2016" name="Genome Announc.">
        <title>Draft Genome Sequence of Criibacterium bergeronii gen. nov., sp. nov., Strain CCRI-22567T, Isolated from a Vaginal Sample from a Woman with Bacterial Vaginosis.</title>
        <authorList>
            <person name="Maheux A.F."/>
            <person name="Berube E."/>
            <person name="Boudreau D.K."/>
            <person name="Raymond F."/>
            <person name="Corbeil J."/>
            <person name="Roy P.H."/>
            <person name="Boissinot M."/>
            <person name="Omar R.F."/>
        </authorList>
    </citation>
    <scope>NUCLEOTIDE SEQUENCE [LARGE SCALE GENOMIC DNA]</scope>
    <source>
        <strain evidence="3 4">CCRI-22567</strain>
    </source>
</reference>
<keyword evidence="1" id="KW-0732">Signal</keyword>
<dbReference type="PROSITE" id="PS51257">
    <property type="entry name" value="PROKAR_LIPOPROTEIN"/>
    <property type="match status" value="1"/>
</dbReference>
<organism evidence="3 4">
    <name type="scientific">Criibacterium bergeronii</name>
    <dbReference type="NCBI Taxonomy" id="1871336"/>
    <lineage>
        <taxon>Bacteria</taxon>
        <taxon>Bacillati</taxon>
        <taxon>Bacillota</taxon>
        <taxon>Clostridia</taxon>
        <taxon>Peptostreptococcales</taxon>
        <taxon>Filifactoraceae</taxon>
        <taxon>Criibacterium</taxon>
    </lineage>
</organism>
<dbReference type="GO" id="GO:0043190">
    <property type="term" value="C:ATP-binding cassette (ABC) transporter complex"/>
    <property type="evidence" value="ECO:0007669"/>
    <property type="project" value="InterPro"/>
</dbReference>
<dbReference type="EMBL" id="MBEW02000015">
    <property type="protein sequence ID" value="RDY20989.1"/>
    <property type="molecule type" value="Genomic_DNA"/>
</dbReference>
<dbReference type="RefSeq" id="WP_068913308.1">
    <property type="nucleotide sequence ID" value="NZ_MBEW02000015.1"/>
</dbReference>
<comment type="caution">
    <text evidence="3">The sequence shown here is derived from an EMBL/GenBank/DDBJ whole genome shotgun (WGS) entry which is preliminary data.</text>
</comment>
<dbReference type="Gene3D" id="3.40.190.10">
    <property type="entry name" value="Periplasmic binding protein-like II"/>
    <property type="match status" value="1"/>
</dbReference>
<gene>
    <name evidence="3" type="ORF">BBG48_007225</name>
</gene>
<evidence type="ECO:0000259" key="2">
    <source>
        <dbReference type="Pfam" id="PF04069"/>
    </source>
</evidence>
<proteinExistence type="predicted"/>
<evidence type="ECO:0000313" key="4">
    <source>
        <dbReference type="Proteomes" id="UP000093352"/>
    </source>
</evidence>
<dbReference type="CDD" id="cd13608">
    <property type="entry name" value="PBP2_OpuCC_like"/>
    <property type="match status" value="1"/>
</dbReference>
<feature type="signal peptide" evidence="1">
    <location>
        <begin position="1"/>
        <end position="21"/>
    </location>
</feature>
<dbReference type="Proteomes" id="UP000093352">
    <property type="component" value="Unassembled WGS sequence"/>
</dbReference>
<feature type="chain" id="PRO_5016943371" evidence="1">
    <location>
        <begin position="22"/>
        <end position="308"/>
    </location>
</feature>
<dbReference type="Pfam" id="PF04069">
    <property type="entry name" value="OpuAC"/>
    <property type="match status" value="1"/>
</dbReference>
<accession>A0A371IKI7</accession>
<keyword evidence="4" id="KW-1185">Reference proteome</keyword>
<protein>
    <submittedName>
        <fullName evidence="3">Osmoprotectant ABC transporter substrate-binding protein</fullName>
    </submittedName>
</protein>
<dbReference type="Gene3D" id="3.40.190.120">
    <property type="entry name" value="Osmoprotection protein (prox), domain 2"/>
    <property type="match status" value="1"/>
</dbReference>
<dbReference type="GO" id="GO:0022857">
    <property type="term" value="F:transmembrane transporter activity"/>
    <property type="evidence" value="ECO:0007669"/>
    <property type="project" value="InterPro"/>
</dbReference>
<dbReference type="SUPFAM" id="SSF53850">
    <property type="entry name" value="Periplasmic binding protein-like II"/>
    <property type="match status" value="1"/>
</dbReference>
<dbReference type="AlphaFoldDB" id="A0A371IKI7"/>
<dbReference type="STRING" id="1871336.BBG48_10170"/>
<sequence>MKKIIKLITSAILCVSLTACSLPFLGSSDTKSGIVIAGGNTSERQILSEIQKQLIQHYMPKAKVSVINNLGSTTLIVQTFMRGICNVSAGMYTGTSLTGELGMEPETNPQKAMELVKNGYKDKFNMKWYDSYGFSNTYAFMVKREFAEKNNIKTLSDLKALAPKLRAGVDTSWMRRQGDGYEAFKQTYGYDFAKVYPMEIGLVYDAVNNGEMDLVLGYSTDGRINSYDLVLLEDDLHVFPPYDCSTVASYDLLNKHPELDDVFGKLEGKIDSSTMQKLNRMSDEQLIEPATVAKNFLEENNYFEEVSK</sequence>
<evidence type="ECO:0000256" key="1">
    <source>
        <dbReference type="SAM" id="SignalP"/>
    </source>
</evidence>
<name>A0A371IKI7_9FIRM</name>
<evidence type="ECO:0000313" key="3">
    <source>
        <dbReference type="EMBL" id="RDY20989.1"/>
    </source>
</evidence>